<dbReference type="AlphaFoldDB" id="A0A5S9IUL8"/>
<evidence type="ECO:0008006" key="3">
    <source>
        <dbReference type="Google" id="ProtNLM"/>
    </source>
</evidence>
<dbReference type="InterPro" id="IPR010869">
    <property type="entry name" value="DUF1501"/>
</dbReference>
<dbReference type="RefSeq" id="WP_151971633.1">
    <property type="nucleotide sequence ID" value="NZ_AP019860.1"/>
</dbReference>
<dbReference type="Pfam" id="PF07394">
    <property type="entry name" value="DUF1501"/>
    <property type="match status" value="1"/>
</dbReference>
<dbReference type="PANTHER" id="PTHR43737">
    <property type="entry name" value="BLL7424 PROTEIN"/>
    <property type="match status" value="1"/>
</dbReference>
<name>A0A5S9IUL8_UABAM</name>
<dbReference type="Proteomes" id="UP000326354">
    <property type="component" value="Chromosome"/>
</dbReference>
<evidence type="ECO:0000313" key="2">
    <source>
        <dbReference type="Proteomes" id="UP000326354"/>
    </source>
</evidence>
<dbReference type="EMBL" id="AP019860">
    <property type="protein sequence ID" value="BBM87622.1"/>
    <property type="molecule type" value="Genomic_DNA"/>
</dbReference>
<reference evidence="1 2" key="1">
    <citation type="submission" date="2019-08" db="EMBL/GenBank/DDBJ databases">
        <title>Complete genome sequence of Candidatus Uab amorphum.</title>
        <authorList>
            <person name="Shiratori T."/>
            <person name="Suzuki S."/>
            <person name="Kakizawa Y."/>
            <person name="Ishida K."/>
        </authorList>
    </citation>
    <scope>NUCLEOTIDE SEQUENCE [LARGE SCALE GENOMIC DNA]</scope>
    <source>
        <strain evidence="1 2">SRT547</strain>
    </source>
</reference>
<gene>
    <name evidence="1" type="ORF">UABAM_06034</name>
</gene>
<proteinExistence type="predicted"/>
<dbReference type="OrthoDB" id="127333at2"/>
<accession>A0A5S9IUL8</accession>
<protein>
    <recommendedName>
        <fullName evidence="3">DUF1501 domain-containing protein</fullName>
    </recommendedName>
</protein>
<evidence type="ECO:0000313" key="1">
    <source>
        <dbReference type="EMBL" id="BBM87622.1"/>
    </source>
</evidence>
<sequence>MDILRQGFLRKLLFAKNKEQSTTLVCVFLRGGADTLNFVVPYGDDDYYRLRPSIHIAAPKNNKRESSIRLDDFYAFHPKLSPLYPLFEEGRLGIVQAVGSDNTSGSHFEAQDQMEHGSSQHQLLGSGWLGRHLRLHNNEHKKAISAVAMGTTIPESLRGAPNINVIQSLSDLKIHTASGNSQSARDAIAKMYGIQSNILNQHGQDTLGLLQKIENLQKSEYRPENNANYPQNSFGNELREVARLIKGQLGLQVACIDLGGWDTHFFQGQENGLQAGNIDTLAKGLAAFDADLHRYKNSVTTVVMTEFGRRVYENSSMGTDHGRAFTFFALGNKINGGQVLGKWPGLKNDNDEEGPGGLKVQYDYRSLLSEILLDVLNNRQIAKIFPNFRPQKIGLTKR</sequence>
<organism evidence="1 2">
    <name type="scientific">Uabimicrobium amorphum</name>
    <dbReference type="NCBI Taxonomy" id="2596890"/>
    <lineage>
        <taxon>Bacteria</taxon>
        <taxon>Pseudomonadati</taxon>
        <taxon>Planctomycetota</taxon>
        <taxon>Candidatus Uabimicrobiia</taxon>
        <taxon>Candidatus Uabimicrobiales</taxon>
        <taxon>Candidatus Uabimicrobiaceae</taxon>
        <taxon>Candidatus Uabimicrobium</taxon>
    </lineage>
</organism>
<keyword evidence="2" id="KW-1185">Reference proteome</keyword>
<dbReference type="KEGG" id="uam:UABAM_06034"/>
<dbReference type="PANTHER" id="PTHR43737:SF1">
    <property type="entry name" value="DUF1501 DOMAIN-CONTAINING PROTEIN"/>
    <property type="match status" value="1"/>
</dbReference>